<organism evidence="2 3">
    <name type="scientific">Stegodyphus mimosarum</name>
    <name type="common">African social velvet spider</name>
    <dbReference type="NCBI Taxonomy" id="407821"/>
    <lineage>
        <taxon>Eukaryota</taxon>
        <taxon>Metazoa</taxon>
        <taxon>Ecdysozoa</taxon>
        <taxon>Arthropoda</taxon>
        <taxon>Chelicerata</taxon>
        <taxon>Arachnida</taxon>
        <taxon>Araneae</taxon>
        <taxon>Araneomorphae</taxon>
        <taxon>Entelegynae</taxon>
        <taxon>Eresoidea</taxon>
        <taxon>Eresidae</taxon>
        <taxon>Stegodyphus</taxon>
    </lineage>
</organism>
<protein>
    <submittedName>
        <fullName evidence="2">Uncharacterized protein</fullName>
    </submittedName>
</protein>
<proteinExistence type="predicted"/>
<sequence>MHTLIECLLHLFVSYVYTSRKIHIKASKNVLNIKFSINEIKEEEKALRNIKDLLDDISTDKTKVLFPCF</sequence>
<dbReference type="Proteomes" id="UP000054359">
    <property type="component" value="Unassembled WGS sequence"/>
</dbReference>
<evidence type="ECO:0000313" key="3">
    <source>
        <dbReference type="Proteomes" id="UP000054359"/>
    </source>
</evidence>
<keyword evidence="3" id="KW-1185">Reference proteome</keyword>
<feature type="coiled-coil region" evidence="1">
    <location>
        <begin position="33"/>
        <end position="60"/>
    </location>
</feature>
<evidence type="ECO:0000313" key="2">
    <source>
        <dbReference type="EMBL" id="KFM58618.1"/>
    </source>
</evidence>
<evidence type="ECO:0000256" key="1">
    <source>
        <dbReference type="SAM" id="Coils"/>
    </source>
</evidence>
<dbReference type="AlphaFoldDB" id="A0A087T0H9"/>
<gene>
    <name evidence="2" type="ORF">X975_21404</name>
</gene>
<feature type="non-terminal residue" evidence="2">
    <location>
        <position position="69"/>
    </location>
</feature>
<reference evidence="2 3" key="1">
    <citation type="submission" date="2013-11" db="EMBL/GenBank/DDBJ databases">
        <title>Genome sequencing of Stegodyphus mimosarum.</title>
        <authorList>
            <person name="Bechsgaard J."/>
        </authorList>
    </citation>
    <scope>NUCLEOTIDE SEQUENCE [LARGE SCALE GENOMIC DNA]</scope>
</reference>
<accession>A0A087T0H9</accession>
<name>A0A087T0H9_STEMI</name>
<keyword evidence="1" id="KW-0175">Coiled coil</keyword>
<dbReference type="EMBL" id="KK112821">
    <property type="protein sequence ID" value="KFM58618.1"/>
    <property type="molecule type" value="Genomic_DNA"/>
</dbReference>